<feature type="compositionally biased region" description="Polar residues" evidence="4">
    <location>
        <begin position="128"/>
        <end position="140"/>
    </location>
</feature>
<dbReference type="STRING" id="7240.B4QF95"/>
<proteinExistence type="predicted"/>
<sequence length="325" mass="34462">MLNVLYAHFYGGNVMPGSFQYGTPAIYPQIPAANTASGQQFPKPSYSAGYGSTSYDTLSQTTQDYSKGGYSSSVNQQSKTQTVSNQSQAGTGSDLTSSMYGKGHVALNKVNSYEKQSFHSGTPPPFNMPNTQTAGGTSAQPYGMYLPMPAAGHHNMIHQPIHQDSNSAGQRQQSTSQSKSAGKQGYSPSLRSNSSSSTTTTTTTTTPIHHIYSKSSASNARALPITLGTNSKVTTIAASNSTTSADGSNTPTATIVKTTTSAMPGIPGQLLMLVKEQEQPQQQQPQPPTQQQQHQALADGVGSEKSSPASENDYLIYDDKRSYFT</sequence>
<evidence type="ECO:0000256" key="2">
    <source>
        <dbReference type="ARBA" id="ARBA00022490"/>
    </source>
</evidence>
<comment type="subcellular location">
    <subcellularLocation>
        <location evidence="1">Cytoplasm</location>
    </subcellularLocation>
</comment>
<evidence type="ECO:0000313" key="6">
    <source>
        <dbReference type="Proteomes" id="UP000000304"/>
    </source>
</evidence>
<evidence type="ECO:0000256" key="3">
    <source>
        <dbReference type="ARBA" id="ARBA00022553"/>
    </source>
</evidence>
<feature type="compositionally biased region" description="Polar residues" evidence="4">
    <location>
        <begin position="162"/>
        <end position="193"/>
    </location>
</feature>
<protein>
    <submittedName>
        <fullName evidence="5">GD10536</fullName>
    </submittedName>
</protein>
<dbReference type="GO" id="GO:0005737">
    <property type="term" value="C:cytoplasm"/>
    <property type="evidence" value="ECO:0007669"/>
    <property type="project" value="UniProtKB-SubCell"/>
</dbReference>
<evidence type="ECO:0000256" key="4">
    <source>
        <dbReference type="SAM" id="MobiDB-lite"/>
    </source>
</evidence>
<dbReference type="PANTHER" id="PTHR16308">
    <property type="entry name" value="UBIQUITIN ASSOCIATED PROTEIN 2-LIKE/LINGERER"/>
    <property type="match status" value="1"/>
</dbReference>
<feature type="compositionally biased region" description="Low complexity" evidence="4">
    <location>
        <begin position="194"/>
        <end position="206"/>
    </location>
</feature>
<dbReference type="PANTHER" id="PTHR16308:SF13">
    <property type="entry name" value="PROTEIN LINGERER"/>
    <property type="match status" value="1"/>
</dbReference>
<dbReference type="InterPro" id="IPR051833">
    <property type="entry name" value="TC-DDR_regulator"/>
</dbReference>
<dbReference type="EMBL" id="CM000362">
    <property type="protein sequence ID" value="EDX06124.1"/>
    <property type="molecule type" value="Genomic_DNA"/>
</dbReference>
<keyword evidence="3" id="KW-0597">Phosphoprotein</keyword>
<feature type="compositionally biased region" description="Low complexity" evidence="4">
    <location>
        <begin position="279"/>
        <end position="295"/>
    </location>
</feature>
<dbReference type="AlphaFoldDB" id="B4QF95"/>
<dbReference type="HOGENOM" id="CLU_855981_0_0_1"/>
<reference evidence="5 6" key="1">
    <citation type="journal article" date="2007" name="Nature">
        <title>Evolution of genes and genomes on the Drosophila phylogeny.</title>
        <authorList>
            <consortium name="Drosophila 12 Genomes Consortium"/>
            <person name="Clark A.G."/>
            <person name="Eisen M.B."/>
            <person name="Smith D.R."/>
            <person name="Bergman C.M."/>
            <person name="Oliver B."/>
            <person name="Markow T.A."/>
            <person name="Kaufman T.C."/>
            <person name="Kellis M."/>
            <person name="Gelbart W."/>
            <person name="Iyer V.N."/>
            <person name="Pollard D.A."/>
            <person name="Sackton T.B."/>
            <person name="Larracuente A.M."/>
            <person name="Singh N.D."/>
            <person name="Abad J.P."/>
            <person name="Abt D.N."/>
            <person name="Adryan B."/>
            <person name="Aguade M."/>
            <person name="Akashi H."/>
            <person name="Anderson W.W."/>
            <person name="Aquadro C.F."/>
            <person name="Ardell D.H."/>
            <person name="Arguello R."/>
            <person name="Artieri C.G."/>
            <person name="Barbash D.A."/>
            <person name="Barker D."/>
            <person name="Barsanti P."/>
            <person name="Batterham P."/>
            <person name="Batzoglou S."/>
            <person name="Begun D."/>
            <person name="Bhutkar A."/>
            <person name="Blanco E."/>
            <person name="Bosak S.A."/>
            <person name="Bradley R.K."/>
            <person name="Brand A.D."/>
            <person name="Brent M.R."/>
            <person name="Brooks A.N."/>
            <person name="Brown R.H."/>
            <person name="Butlin R.K."/>
            <person name="Caggese C."/>
            <person name="Calvi B.R."/>
            <person name="Bernardo de Carvalho A."/>
            <person name="Caspi A."/>
            <person name="Castrezana S."/>
            <person name="Celniker S.E."/>
            <person name="Chang J.L."/>
            <person name="Chapple C."/>
            <person name="Chatterji S."/>
            <person name="Chinwalla A."/>
            <person name="Civetta A."/>
            <person name="Clifton S.W."/>
            <person name="Comeron J.M."/>
            <person name="Costello J.C."/>
            <person name="Coyne J.A."/>
            <person name="Daub J."/>
            <person name="David R.G."/>
            <person name="Delcher A.L."/>
            <person name="Delehaunty K."/>
            <person name="Do C.B."/>
            <person name="Ebling H."/>
            <person name="Edwards K."/>
            <person name="Eickbush T."/>
            <person name="Evans J.D."/>
            <person name="Filipski A."/>
            <person name="Findeiss S."/>
            <person name="Freyhult E."/>
            <person name="Fulton L."/>
            <person name="Fulton R."/>
            <person name="Garcia A.C."/>
            <person name="Gardiner A."/>
            <person name="Garfield D.A."/>
            <person name="Garvin B.E."/>
            <person name="Gibson G."/>
            <person name="Gilbert D."/>
            <person name="Gnerre S."/>
            <person name="Godfrey J."/>
            <person name="Good R."/>
            <person name="Gotea V."/>
            <person name="Gravely B."/>
            <person name="Greenberg A.J."/>
            <person name="Griffiths-Jones S."/>
            <person name="Gross S."/>
            <person name="Guigo R."/>
            <person name="Gustafson E.A."/>
            <person name="Haerty W."/>
            <person name="Hahn M.W."/>
            <person name="Halligan D.L."/>
            <person name="Halpern A.L."/>
            <person name="Halter G.M."/>
            <person name="Han M.V."/>
            <person name="Heger A."/>
            <person name="Hillier L."/>
            <person name="Hinrichs A.S."/>
            <person name="Holmes I."/>
            <person name="Hoskins R.A."/>
            <person name="Hubisz M.J."/>
            <person name="Hultmark D."/>
            <person name="Huntley M.A."/>
            <person name="Jaffe D.B."/>
            <person name="Jagadeeshan S."/>
            <person name="Jeck W.R."/>
            <person name="Johnson J."/>
            <person name="Jones C.D."/>
            <person name="Jordan W.C."/>
            <person name="Karpen G.H."/>
            <person name="Kataoka E."/>
            <person name="Keightley P.D."/>
            <person name="Kheradpour P."/>
            <person name="Kirkness E.F."/>
            <person name="Koerich L.B."/>
            <person name="Kristiansen K."/>
            <person name="Kudrna D."/>
            <person name="Kulathinal R.J."/>
            <person name="Kumar S."/>
            <person name="Kwok R."/>
            <person name="Lander E."/>
            <person name="Langley C.H."/>
            <person name="Lapoint R."/>
            <person name="Lazzaro B.P."/>
            <person name="Lee S.J."/>
            <person name="Levesque L."/>
            <person name="Li R."/>
            <person name="Lin C.F."/>
            <person name="Lin M.F."/>
            <person name="Lindblad-Toh K."/>
            <person name="Llopart A."/>
            <person name="Long M."/>
            <person name="Low L."/>
            <person name="Lozovsky E."/>
            <person name="Lu J."/>
            <person name="Luo M."/>
            <person name="Machado C.A."/>
            <person name="Makalowski W."/>
            <person name="Marzo M."/>
            <person name="Matsuda M."/>
            <person name="Matzkin L."/>
            <person name="McAllister B."/>
            <person name="McBride C.S."/>
            <person name="McKernan B."/>
            <person name="McKernan K."/>
            <person name="Mendez-Lago M."/>
            <person name="Minx P."/>
            <person name="Mollenhauer M.U."/>
            <person name="Montooth K."/>
            <person name="Mount S.M."/>
            <person name="Mu X."/>
            <person name="Myers E."/>
            <person name="Negre B."/>
            <person name="Newfeld S."/>
            <person name="Nielsen R."/>
            <person name="Noor M.A."/>
            <person name="O'Grady P."/>
            <person name="Pachter L."/>
            <person name="Papaceit M."/>
            <person name="Parisi M.J."/>
            <person name="Parisi M."/>
            <person name="Parts L."/>
            <person name="Pedersen J.S."/>
            <person name="Pesole G."/>
            <person name="Phillippy A.M."/>
            <person name="Ponting C.P."/>
            <person name="Pop M."/>
            <person name="Porcelli D."/>
            <person name="Powell J.R."/>
            <person name="Prohaska S."/>
            <person name="Pruitt K."/>
            <person name="Puig M."/>
            <person name="Quesneville H."/>
            <person name="Ram K.R."/>
            <person name="Rand D."/>
            <person name="Rasmussen M.D."/>
            <person name="Reed L.K."/>
            <person name="Reenan R."/>
            <person name="Reily A."/>
            <person name="Remington K.A."/>
            <person name="Rieger T.T."/>
            <person name="Ritchie M.G."/>
            <person name="Robin C."/>
            <person name="Rogers Y.H."/>
            <person name="Rohde C."/>
            <person name="Rozas J."/>
            <person name="Rubenfield M.J."/>
            <person name="Ruiz A."/>
            <person name="Russo S."/>
            <person name="Salzberg S.L."/>
            <person name="Sanchez-Gracia A."/>
            <person name="Saranga D.J."/>
            <person name="Sato H."/>
            <person name="Schaeffer S.W."/>
            <person name="Schatz M.C."/>
            <person name="Schlenke T."/>
            <person name="Schwartz R."/>
            <person name="Segarra C."/>
            <person name="Singh R.S."/>
            <person name="Sirot L."/>
            <person name="Sirota M."/>
            <person name="Sisneros N.B."/>
            <person name="Smith C.D."/>
            <person name="Smith T.F."/>
            <person name="Spieth J."/>
            <person name="Stage D.E."/>
            <person name="Stark A."/>
            <person name="Stephan W."/>
            <person name="Strausberg R.L."/>
            <person name="Strempel S."/>
            <person name="Sturgill D."/>
            <person name="Sutton G."/>
            <person name="Sutton G.G."/>
            <person name="Tao W."/>
            <person name="Teichmann S."/>
            <person name="Tobari Y.N."/>
            <person name="Tomimura Y."/>
            <person name="Tsolas J.M."/>
            <person name="Valente V.L."/>
            <person name="Venter E."/>
            <person name="Venter J.C."/>
            <person name="Vicario S."/>
            <person name="Vieira F.G."/>
            <person name="Vilella A.J."/>
            <person name="Villasante A."/>
            <person name="Walenz B."/>
            <person name="Wang J."/>
            <person name="Wasserman M."/>
            <person name="Watts T."/>
            <person name="Wilson D."/>
            <person name="Wilson R.K."/>
            <person name="Wing R.A."/>
            <person name="Wolfner M.F."/>
            <person name="Wong A."/>
            <person name="Wong G.K."/>
            <person name="Wu C.I."/>
            <person name="Wu G."/>
            <person name="Yamamoto D."/>
            <person name="Yang H.P."/>
            <person name="Yang S.P."/>
            <person name="Yorke J.A."/>
            <person name="Yoshida K."/>
            <person name="Zdobnov E."/>
            <person name="Zhang P."/>
            <person name="Zhang Y."/>
            <person name="Zimin A.V."/>
            <person name="Baldwin J."/>
            <person name="Abdouelleil A."/>
            <person name="Abdulkadir J."/>
            <person name="Abebe A."/>
            <person name="Abera B."/>
            <person name="Abreu J."/>
            <person name="Acer S.C."/>
            <person name="Aftuck L."/>
            <person name="Alexander A."/>
            <person name="An P."/>
            <person name="Anderson E."/>
            <person name="Anderson S."/>
            <person name="Arachi H."/>
            <person name="Azer M."/>
            <person name="Bachantsang P."/>
            <person name="Barry A."/>
            <person name="Bayul T."/>
            <person name="Berlin A."/>
            <person name="Bessette D."/>
            <person name="Bloom T."/>
            <person name="Blye J."/>
            <person name="Boguslavskiy L."/>
            <person name="Bonnet C."/>
            <person name="Boukhgalter B."/>
            <person name="Bourzgui I."/>
            <person name="Brown A."/>
            <person name="Cahill P."/>
            <person name="Channer S."/>
            <person name="Cheshatsang Y."/>
            <person name="Chuda L."/>
            <person name="Citroen M."/>
            <person name="Collymore A."/>
            <person name="Cooke P."/>
            <person name="Costello M."/>
            <person name="D'Aco K."/>
            <person name="Daza R."/>
            <person name="De Haan G."/>
            <person name="DeGray S."/>
            <person name="DeMaso C."/>
            <person name="Dhargay N."/>
            <person name="Dooley K."/>
            <person name="Dooley E."/>
            <person name="Doricent M."/>
            <person name="Dorje P."/>
            <person name="Dorjee K."/>
            <person name="Dupes A."/>
            <person name="Elong R."/>
            <person name="Falk J."/>
            <person name="Farina A."/>
            <person name="Faro S."/>
            <person name="Ferguson D."/>
            <person name="Fisher S."/>
            <person name="Foley C.D."/>
            <person name="Franke A."/>
            <person name="Friedrich D."/>
            <person name="Gadbois L."/>
            <person name="Gearin G."/>
            <person name="Gearin C.R."/>
            <person name="Giannoukos G."/>
            <person name="Goode T."/>
            <person name="Graham J."/>
            <person name="Grandbois E."/>
            <person name="Grewal S."/>
            <person name="Gyaltsen K."/>
            <person name="Hafez N."/>
            <person name="Hagos B."/>
            <person name="Hall J."/>
            <person name="Henson C."/>
            <person name="Hollinger A."/>
            <person name="Honan T."/>
            <person name="Huard M.D."/>
            <person name="Hughes L."/>
            <person name="Hurhula B."/>
            <person name="Husby M.E."/>
            <person name="Kamat A."/>
            <person name="Kanga B."/>
            <person name="Kashin S."/>
            <person name="Khazanovich D."/>
            <person name="Kisner P."/>
            <person name="Lance K."/>
            <person name="Lara M."/>
            <person name="Lee W."/>
            <person name="Lennon N."/>
            <person name="Letendre F."/>
            <person name="LeVine R."/>
            <person name="Lipovsky A."/>
            <person name="Liu X."/>
            <person name="Liu J."/>
            <person name="Liu S."/>
            <person name="Lokyitsang T."/>
            <person name="Lokyitsang Y."/>
            <person name="Lubonja R."/>
            <person name="Lui A."/>
            <person name="MacDonald P."/>
            <person name="Magnisalis V."/>
            <person name="Maru K."/>
            <person name="Matthews C."/>
            <person name="McCusker W."/>
            <person name="McDonough S."/>
            <person name="Mehta T."/>
            <person name="Meldrim J."/>
            <person name="Meneus L."/>
            <person name="Mihai O."/>
            <person name="Mihalev A."/>
            <person name="Mihova T."/>
            <person name="Mittelman R."/>
            <person name="Mlenga V."/>
            <person name="Montmayeur A."/>
            <person name="Mulrain L."/>
            <person name="Navidi A."/>
            <person name="Naylor J."/>
            <person name="Negash T."/>
            <person name="Nguyen T."/>
            <person name="Nguyen N."/>
            <person name="Nicol R."/>
            <person name="Norbu C."/>
            <person name="Norbu N."/>
            <person name="Novod N."/>
            <person name="O'Neill B."/>
            <person name="Osman S."/>
            <person name="Markiewicz E."/>
            <person name="Oyono O.L."/>
            <person name="Patti C."/>
            <person name="Phunkhang P."/>
            <person name="Pierre F."/>
            <person name="Priest M."/>
            <person name="Raghuraman S."/>
            <person name="Rege F."/>
            <person name="Reyes R."/>
            <person name="Rise C."/>
            <person name="Rogov P."/>
            <person name="Ross K."/>
            <person name="Ryan E."/>
            <person name="Settipalli S."/>
            <person name="Shea T."/>
            <person name="Sherpa N."/>
            <person name="Shi L."/>
            <person name="Shih D."/>
            <person name="Sparrow T."/>
            <person name="Spaulding J."/>
            <person name="Stalker J."/>
            <person name="Stange-Thomann N."/>
            <person name="Stavropoulos S."/>
            <person name="Stone C."/>
            <person name="Strader C."/>
            <person name="Tesfaye S."/>
            <person name="Thomson T."/>
            <person name="Thoulutsang Y."/>
            <person name="Thoulutsang D."/>
            <person name="Topham K."/>
            <person name="Topping I."/>
            <person name="Tsamla T."/>
            <person name="Vassiliev H."/>
            <person name="Vo A."/>
            <person name="Wangchuk T."/>
            <person name="Wangdi T."/>
            <person name="Weiand M."/>
            <person name="Wilkinson J."/>
            <person name="Wilson A."/>
            <person name="Yadav S."/>
            <person name="Young G."/>
            <person name="Yu Q."/>
            <person name="Zembek L."/>
            <person name="Zhong D."/>
            <person name="Zimmer A."/>
            <person name="Zwirko Z."/>
            <person name="Jaffe D.B."/>
            <person name="Alvarez P."/>
            <person name="Brockman W."/>
            <person name="Butler J."/>
            <person name="Chin C."/>
            <person name="Gnerre S."/>
            <person name="Grabherr M."/>
            <person name="Kleber M."/>
            <person name="Mauceli E."/>
            <person name="MacCallum I."/>
        </authorList>
    </citation>
    <scope>NUCLEOTIDE SEQUENCE [LARGE SCALE GENOMIC DNA]</scope>
    <source>
        <strain evidence="6">white501</strain>
    </source>
</reference>
<evidence type="ECO:0000313" key="5">
    <source>
        <dbReference type="EMBL" id="EDX06124.1"/>
    </source>
</evidence>
<organism evidence="5 6">
    <name type="scientific">Drosophila simulans</name>
    <name type="common">Fruit fly</name>
    <dbReference type="NCBI Taxonomy" id="7240"/>
    <lineage>
        <taxon>Eukaryota</taxon>
        <taxon>Metazoa</taxon>
        <taxon>Ecdysozoa</taxon>
        <taxon>Arthropoda</taxon>
        <taxon>Hexapoda</taxon>
        <taxon>Insecta</taxon>
        <taxon>Pterygota</taxon>
        <taxon>Neoptera</taxon>
        <taxon>Endopterygota</taxon>
        <taxon>Diptera</taxon>
        <taxon>Brachycera</taxon>
        <taxon>Muscomorpha</taxon>
        <taxon>Ephydroidea</taxon>
        <taxon>Drosophilidae</taxon>
        <taxon>Drosophila</taxon>
        <taxon>Sophophora</taxon>
    </lineage>
</organism>
<feature type="region of interest" description="Disordered" evidence="4">
    <location>
        <begin position="66"/>
        <end position="97"/>
    </location>
</feature>
<dbReference type="Proteomes" id="UP000000304">
    <property type="component" value="Chromosome 2R"/>
</dbReference>
<keyword evidence="2" id="KW-0963">Cytoplasm</keyword>
<name>B4QF95_DROSI</name>
<feature type="region of interest" description="Disordered" evidence="4">
    <location>
        <begin position="114"/>
        <end position="213"/>
    </location>
</feature>
<dbReference type="OrthoDB" id="5918007at2759"/>
<dbReference type="GO" id="GO:0005634">
    <property type="term" value="C:nucleus"/>
    <property type="evidence" value="ECO:0007669"/>
    <property type="project" value="TreeGrafter"/>
</dbReference>
<accession>B4QF95</accession>
<evidence type="ECO:0000256" key="1">
    <source>
        <dbReference type="ARBA" id="ARBA00004496"/>
    </source>
</evidence>
<feature type="region of interest" description="Disordered" evidence="4">
    <location>
        <begin position="275"/>
        <end position="325"/>
    </location>
</feature>
<keyword evidence="6" id="KW-1185">Reference proteome</keyword>
<gene>
    <name evidence="5" type="primary">Dsim\GD10536</name>
    <name evidence="5" type="ORF">Dsim_GD10536</name>
</gene>